<reference evidence="2 3" key="1">
    <citation type="submission" date="2018-10" db="EMBL/GenBank/DDBJ databases">
        <title>Complete genome sequence of Malassezia restricta CBS 7877.</title>
        <authorList>
            <person name="Morand S.C."/>
            <person name="Bertignac M."/>
            <person name="Iltis A."/>
            <person name="Kolder I."/>
            <person name="Pirovano W."/>
            <person name="Jourdain R."/>
            <person name="Clavaud C."/>
        </authorList>
    </citation>
    <scope>NUCLEOTIDE SEQUENCE [LARGE SCALE GENOMIC DNA]</scope>
    <source>
        <strain evidence="2 3">CBS 7877</strain>
    </source>
</reference>
<dbReference type="VEuPathDB" id="FungiDB:DNF11_1463"/>
<evidence type="ECO:0000256" key="1">
    <source>
        <dbReference type="SAM" id="Phobius"/>
    </source>
</evidence>
<keyword evidence="1" id="KW-1133">Transmembrane helix</keyword>
<feature type="transmembrane region" description="Helical" evidence="1">
    <location>
        <begin position="20"/>
        <end position="42"/>
    </location>
</feature>
<sequence>MPNSAWPVARPRSSAWEEGVVYPLLLLAALYHVVQCIPAWWLPAPLRQAGWGFPSDVFLLLHMPTSVPTRVLRDALPAQLSWLAPSAVLEALLARLSSVEGRKVYLVLGAAPIVACTHCHDTQDYQAYRLYHVWRMYVAQALALSIATITPHGTLPRLVENVAQHAYPGLVATRTRAHWRTRAWLALLALLAVDVGAILYAEHLPLPPGLWEHWHAYAHIARHTLLLCLVVLVARGVRWQPPCLPVLDALQAVAATHTRFETHLAARPPLASPRS</sequence>
<dbReference type="STRING" id="425264.A0A3G2S2W2"/>
<dbReference type="Proteomes" id="UP000269793">
    <property type="component" value="Chromosome II"/>
</dbReference>
<dbReference type="EMBL" id="CP033149">
    <property type="protein sequence ID" value="AYO42413.1"/>
    <property type="molecule type" value="Genomic_DNA"/>
</dbReference>
<accession>A0A3G2S2W2</accession>
<keyword evidence="1" id="KW-0472">Membrane</keyword>
<protein>
    <submittedName>
        <fullName evidence="2">Uncharacterized protein</fullName>
    </submittedName>
</protein>
<keyword evidence="3" id="KW-1185">Reference proteome</keyword>
<keyword evidence="1" id="KW-0812">Transmembrane</keyword>
<feature type="transmembrane region" description="Helical" evidence="1">
    <location>
        <begin position="216"/>
        <end position="234"/>
    </location>
</feature>
<dbReference type="PANTHER" id="PTHR39470">
    <property type="entry name" value="CHROMOSOME 10, WHOLE GENOME SHOTGUN SEQUENCE"/>
    <property type="match status" value="1"/>
</dbReference>
<evidence type="ECO:0000313" key="3">
    <source>
        <dbReference type="Proteomes" id="UP000269793"/>
    </source>
</evidence>
<name>A0A3G2S2W2_MALR7</name>
<proteinExistence type="predicted"/>
<evidence type="ECO:0000313" key="2">
    <source>
        <dbReference type="EMBL" id="AYO42413.1"/>
    </source>
</evidence>
<dbReference type="PANTHER" id="PTHR39470:SF1">
    <property type="entry name" value="CHORISMATE SYNTHASE PROTEIN"/>
    <property type="match status" value="1"/>
</dbReference>
<feature type="transmembrane region" description="Helical" evidence="1">
    <location>
        <begin position="183"/>
        <end position="201"/>
    </location>
</feature>
<dbReference type="AlphaFoldDB" id="A0A3G2S2W2"/>
<gene>
    <name evidence="2" type="ORF">DNF11_1463</name>
</gene>
<dbReference type="OrthoDB" id="4218123at2759"/>
<organism evidence="2 3">
    <name type="scientific">Malassezia restricta (strain ATCC 96810 / NBRC 103918 / CBS 7877)</name>
    <name type="common">Seborrheic dermatitis infection agent</name>
    <dbReference type="NCBI Taxonomy" id="425264"/>
    <lineage>
        <taxon>Eukaryota</taxon>
        <taxon>Fungi</taxon>
        <taxon>Dikarya</taxon>
        <taxon>Basidiomycota</taxon>
        <taxon>Ustilaginomycotina</taxon>
        <taxon>Malasseziomycetes</taxon>
        <taxon>Malasseziales</taxon>
        <taxon>Malasseziaceae</taxon>
        <taxon>Malassezia</taxon>
    </lineage>
</organism>